<proteinExistence type="predicted"/>
<dbReference type="EMBL" id="CM023489">
    <property type="protein sequence ID" value="KAH6922007.1"/>
    <property type="molecule type" value="Genomic_DNA"/>
</dbReference>
<accession>A0ACB7RHA7</accession>
<comment type="caution">
    <text evidence="1">The sequence shown here is derived from an EMBL/GenBank/DDBJ whole genome shotgun (WGS) entry which is preliminary data.</text>
</comment>
<organism evidence="1 2">
    <name type="scientific">Hyalomma asiaticum</name>
    <name type="common">Tick</name>
    <dbReference type="NCBI Taxonomy" id="266040"/>
    <lineage>
        <taxon>Eukaryota</taxon>
        <taxon>Metazoa</taxon>
        <taxon>Ecdysozoa</taxon>
        <taxon>Arthropoda</taxon>
        <taxon>Chelicerata</taxon>
        <taxon>Arachnida</taxon>
        <taxon>Acari</taxon>
        <taxon>Parasitiformes</taxon>
        <taxon>Ixodida</taxon>
        <taxon>Ixodoidea</taxon>
        <taxon>Ixodidae</taxon>
        <taxon>Hyalomminae</taxon>
        <taxon>Hyalomma</taxon>
    </lineage>
</organism>
<dbReference type="Proteomes" id="UP000821845">
    <property type="component" value="Chromosome 9"/>
</dbReference>
<keyword evidence="2" id="KW-1185">Reference proteome</keyword>
<protein>
    <submittedName>
        <fullName evidence="1">Uncharacterized protein</fullName>
    </submittedName>
</protein>
<name>A0ACB7RHA7_HYAAI</name>
<evidence type="ECO:0000313" key="2">
    <source>
        <dbReference type="Proteomes" id="UP000821845"/>
    </source>
</evidence>
<gene>
    <name evidence="1" type="ORF">HPB50_007407</name>
</gene>
<sequence>MRRTSQGRSSWKHPSKSVNHSTLEDLHKNTSFAETPHLLIVKVLSRYCAQILLEKLRLTQANGSSTPSAGTSGTSKQLSPFRKELCSGTDSVGRLSDQGGPWRGPGTLM</sequence>
<reference evidence="1" key="1">
    <citation type="submission" date="2020-05" db="EMBL/GenBank/DDBJ databases">
        <title>Large-scale comparative analyses of tick genomes elucidate their genetic diversity and vector capacities.</title>
        <authorList>
            <person name="Jia N."/>
            <person name="Wang J."/>
            <person name="Shi W."/>
            <person name="Du L."/>
            <person name="Sun Y."/>
            <person name="Zhan W."/>
            <person name="Jiang J."/>
            <person name="Wang Q."/>
            <person name="Zhang B."/>
            <person name="Ji P."/>
            <person name="Sakyi L.B."/>
            <person name="Cui X."/>
            <person name="Yuan T."/>
            <person name="Jiang B."/>
            <person name="Yang W."/>
            <person name="Lam T.T.-Y."/>
            <person name="Chang Q."/>
            <person name="Ding S."/>
            <person name="Wang X."/>
            <person name="Zhu J."/>
            <person name="Ruan X."/>
            <person name="Zhao L."/>
            <person name="Wei J."/>
            <person name="Que T."/>
            <person name="Du C."/>
            <person name="Cheng J."/>
            <person name="Dai P."/>
            <person name="Han X."/>
            <person name="Huang E."/>
            <person name="Gao Y."/>
            <person name="Liu J."/>
            <person name="Shao H."/>
            <person name="Ye R."/>
            <person name="Li L."/>
            <person name="Wei W."/>
            <person name="Wang X."/>
            <person name="Wang C."/>
            <person name="Yang T."/>
            <person name="Huo Q."/>
            <person name="Li W."/>
            <person name="Guo W."/>
            <person name="Chen H."/>
            <person name="Zhou L."/>
            <person name="Ni X."/>
            <person name="Tian J."/>
            <person name="Zhou Y."/>
            <person name="Sheng Y."/>
            <person name="Liu T."/>
            <person name="Pan Y."/>
            <person name="Xia L."/>
            <person name="Li J."/>
            <person name="Zhao F."/>
            <person name="Cao W."/>
        </authorList>
    </citation>
    <scope>NUCLEOTIDE SEQUENCE</scope>
    <source>
        <strain evidence="1">Hyas-2018</strain>
    </source>
</reference>
<evidence type="ECO:0000313" key="1">
    <source>
        <dbReference type="EMBL" id="KAH6922007.1"/>
    </source>
</evidence>